<dbReference type="Proteomes" id="UP000558488">
    <property type="component" value="Unassembled WGS sequence"/>
</dbReference>
<reference evidence="2 3" key="1">
    <citation type="journal article" date="2020" name="Nature">
        <title>Six reference-quality genomes reveal evolution of bat adaptations.</title>
        <authorList>
            <person name="Jebb D."/>
            <person name="Huang Z."/>
            <person name="Pippel M."/>
            <person name="Hughes G.M."/>
            <person name="Lavrichenko K."/>
            <person name="Devanna P."/>
            <person name="Winkler S."/>
            <person name="Jermiin L.S."/>
            <person name="Skirmuntt E.C."/>
            <person name="Katzourakis A."/>
            <person name="Burkitt-Gray L."/>
            <person name="Ray D.A."/>
            <person name="Sullivan K.A.M."/>
            <person name="Roscito J.G."/>
            <person name="Kirilenko B.M."/>
            <person name="Davalos L.M."/>
            <person name="Corthals A.P."/>
            <person name="Power M.L."/>
            <person name="Jones G."/>
            <person name="Ransome R.D."/>
            <person name="Dechmann D.K.N."/>
            <person name="Locatelli A.G."/>
            <person name="Puechmaille S.J."/>
            <person name="Fedrigo O."/>
            <person name="Jarvis E.D."/>
            <person name="Hiller M."/>
            <person name="Vernes S.C."/>
            <person name="Myers E.W."/>
            <person name="Teeling E.C."/>
        </authorList>
    </citation>
    <scope>NUCLEOTIDE SEQUENCE [LARGE SCALE GENOMIC DNA]</scope>
    <source>
        <strain evidence="2">MPipKuh1</strain>
        <tissue evidence="2">Flight muscle</tissue>
    </source>
</reference>
<feature type="compositionally biased region" description="Basic and acidic residues" evidence="1">
    <location>
        <begin position="1"/>
        <end position="75"/>
    </location>
</feature>
<evidence type="ECO:0000256" key="1">
    <source>
        <dbReference type="SAM" id="MobiDB-lite"/>
    </source>
</evidence>
<comment type="caution">
    <text evidence="2">The sequence shown here is derived from an EMBL/GenBank/DDBJ whole genome shotgun (WGS) entry which is preliminary data.</text>
</comment>
<dbReference type="EMBL" id="JACAGB010000017">
    <property type="protein sequence ID" value="KAF6318715.1"/>
    <property type="molecule type" value="Genomic_DNA"/>
</dbReference>
<gene>
    <name evidence="2" type="ORF">mPipKuh1_011266</name>
</gene>
<name>A0A7J7V0M9_PIPKU</name>
<organism evidence="2 3">
    <name type="scientific">Pipistrellus kuhlii</name>
    <name type="common">Kuhl's pipistrelle</name>
    <dbReference type="NCBI Taxonomy" id="59472"/>
    <lineage>
        <taxon>Eukaryota</taxon>
        <taxon>Metazoa</taxon>
        <taxon>Chordata</taxon>
        <taxon>Craniata</taxon>
        <taxon>Vertebrata</taxon>
        <taxon>Euteleostomi</taxon>
        <taxon>Mammalia</taxon>
        <taxon>Eutheria</taxon>
        <taxon>Laurasiatheria</taxon>
        <taxon>Chiroptera</taxon>
        <taxon>Yangochiroptera</taxon>
        <taxon>Vespertilionidae</taxon>
        <taxon>Pipistrellus</taxon>
    </lineage>
</organism>
<keyword evidence="3" id="KW-1185">Reference proteome</keyword>
<feature type="region of interest" description="Disordered" evidence="1">
    <location>
        <begin position="1"/>
        <end position="88"/>
    </location>
</feature>
<sequence length="120" mass="14482">MEDPSGTREPRTRPRDPNRPPRPDRDRRPERQQDRHPERPRDGAGDRRREKRGGERRDRERERERERDPHQDRLNPLRGCICPRTRGLHGRMWNTTSQRLKDSWTATNANTCARGEVWCR</sequence>
<dbReference type="AlphaFoldDB" id="A0A7J7V0M9"/>
<accession>A0A7J7V0M9</accession>
<protein>
    <submittedName>
        <fullName evidence="2">MARVEL domain containing 3</fullName>
    </submittedName>
</protein>
<proteinExistence type="predicted"/>
<evidence type="ECO:0000313" key="3">
    <source>
        <dbReference type="Proteomes" id="UP000558488"/>
    </source>
</evidence>
<evidence type="ECO:0000313" key="2">
    <source>
        <dbReference type="EMBL" id="KAF6318715.1"/>
    </source>
</evidence>